<accession>N1WL96</accession>
<proteinExistence type="predicted"/>
<dbReference type="Proteomes" id="UP000012313">
    <property type="component" value="Unassembled WGS sequence"/>
</dbReference>
<keyword evidence="1" id="KW-0812">Transmembrane</keyword>
<evidence type="ECO:0000256" key="1">
    <source>
        <dbReference type="SAM" id="Phobius"/>
    </source>
</evidence>
<dbReference type="AlphaFoldDB" id="N1WL96"/>
<dbReference type="EMBL" id="AOHC02000045">
    <property type="protein sequence ID" value="EMY76583.1"/>
    <property type="molecule type" value="Genomic_DNA"/>
</dbReference>
<dbReference type="STRING" id="1218598.LEP1GSC060_0392"/>
<comment type="caution">
    <text evidence="2">The sequence shown here is derived from an EMBL/GenBank/DDBJ whole genome shotgun (WGS) entry which is preliminary data.</text>
</comment>
<sequence length="74" mass="8800">MCFQTDRFAYPIFTERCMESVSNKFFFRFYIATTDLIFFIVELILLLFERFSSFPFDSKGITYISRSTNGLYVG</sequence>
<keyword evidence="1" id="KW-0472">Membrane</keyword>
<organism evidence="2 3">
    <name type="scientific">Leptospira weilii serovar Ranarum str. ICFT</name>
    <dbReference type="NCBI Taxonomy" id="1218598"/>
    <lineage>
        <taxon>Bacteria</taxon>
        <taxon>Pseudomonadati</taxon>
        <taxon>Spirochaetota</taxon>
        <taxon>Spirochaetia</taxon>
        <taxon>Leptospirales</taxon>
        <taxon>Leptospiraceae</taxon>
        <taxon>Leptospira</taxon>
    </lineage>
</organism>
<protein>
    <submittedName>
        <fullName evidence="2">Uncharacterized protein</fullName>
    </submittedName>
</protein>
<gene>
    <name evidence="2" type="ORF">LEP1GSC060_0392</name>
</gene>
<name>N1WL96_9LEPT</name>
<keyword evidence="1" id="KW-1133">Transmembrane helix</keyword>
<keyword evidence="3" id="KW-1185">Reference proteome</keyword>
<feature type="transmembrane region" description="Helical" evidence="1">
    <location>
        <begin position="25"/>
        <end position="48"/>
    </location>
</feature>
<evidence type="ECO:0000313" key="3">
    <source>
        <dbReference type="Proteomes" id="UP000012313"/>
    </source>
</evidence>
<evidence type="ECO:0000313" key="2">
    <source>
        <dbReference type="EMBL" id="EMY76583.1"/>
    </source>
</evidence>
<reference evidence="2" key="1">
    <citation type="submission" date="2013-03" db="EMBL/GenBank/DDBJ databases">
        <authorList>
            <person name="Harkins D.M."/>
            <person name="Durkin A.S."/>
            <person name="Brinkac L.M."/>
            <person name="Haft D.H."/>
            <person name="Selengut J.D."/>
            <person name="Sanka R."/>
            <person name="DePew J."/>
            <person name="Purushe J."/>
            <person name="Hartskeerl R.A."/>
            <person name="Ahmed A."/>
            <person name="van der Linden H."/>
            <person name="Goris M.G.A."/>
            <person name="Vinetz J.M."/>
            <person name="Sutton G.G."/>
            <person name="Nierman W.C."/>
            <person name="Fouts D.E."/>
        </authorList>
    </citation>
    <scope>NUCLEOTIDE SEQUENCE [LARGE SCALE GENOMIC DNA]</scope>
    <source>
        <strain evidence="2">ICFT</strain>
    </source>
</reference>